<organism evidence="1 2">
    <name type="scientific">Undibacterium umbellatum</name>
    <dbReference type="NCBI Taxonomy" id="2762300"/>
    <lineage>
        <taxon>Bacteria</taxon>
        <taxon>Pseudomonadati</taxon>
        <taxon>Pseudomonadota</taxon>
        <taxon>Betaproteobacteria</taxon>
        <taxon>Burkholderiales</taxon>
        <taxon>Oxalobacteraceae</taxon>
        <taxon>Undibacterium</taxon>
    </lineage>
</organism>
<accession>A0ABR6ZGD4</accession>
<proteinExistence type="predicted"/>
<evidence type="ECO:0000313" key="1">
    <source>
        <dbReference type="EMBL" id="MBC3910738.1"/>
    </source>
</evidence>
<reference evidence="1 2" key="1">
    <citation type="submission" date="2020-08" db="EMBL/GenBank/DDBJ databases">
        <title>Novel species isolated from subtropical streams in China.</title>
        <authorList>
            <person name="Lu H."/>
        </authorList>
    </citation>
    <scope>NUCLEOTIDE SEQUENCE [LARGE SCALE GENOMIC DNA]</scope>
    <source>
        <strain evidence="1 2">NL8W</strain>
    </source>
</reference>
<sequence length="336" mass="38475">MNTPNTVKTKIDSILNELPRYGCYAFADTAAERERVRAILSKILEKRAVEPQLTDFEEKMVAKALNVYEPYIDAAIQRKQAGEIIIRPLHIISSIQPERIETETGEKLWIKSVLKTRYALTMPDDLILKLESVRDCNFRIRMEEGFTDPNLPDLVGLAHSDQFSLLPEGYLSRDEDGVPLLYATARSTVPLALDMQNVVKIEFANRNHGGELWRHPQYRLNDGYFTSLNMQGFLLRSRLMAHISKAQQRYEVKLYDHGNLIAETHNFQTRHVKHAHAENEHLLSNAALKEVILKFAPAAGSAPEDDFLEKFEPLQREWIASLRARELTQIALDLTV</sequence>
<evidence type="ECO:0000313" key="2">
    <source>
        <dbReference type="Proteomes" id="UP000646911"/>
    </source>
</evidence>
<dbReference type="Proteomes" id="UP000646911">
    <property type="component" value="Unassembled WGS sequence"/>
</dbReference>
<name>A0ABR6ZGD4_9BURK</name>
<evidence type="ECO:0008006" key="3">
    <source>
        <dbReference type="Google" id="ProtNLM"/>
    </source>
</evidence>
<dbReference type="EMBL" id="JACOFX010000019">
    <property type="protein sequence ID" value="MBC3910738.1"/>
    <property type="molecule type" value="Genomic_DNA"/>
</dbReference>
<keyword evidence="2" id="KW-1185">Reference proteome</keyword>
<protein>
    <recommendedName>
        <fullName evidence="3">WYL domain-containing protein</fullName>
    </recommendedName>
</protein>
<dbReference type="RefSeq" id="WP_186956312.1">
    <property type="nucleotide sequence ID" value="NZ_JACOFX010000019.1"/>
</dbReference>
<gene>
    <name evidence="1" type="ORF">H8L47_24520</name>
</gene>
<comment type="caution">
    <text evidence="1">The sequence shown here is derived from an EMBL/GenBank/DDBJ whole genome shotgun (WGS) entry which is preliminary data.</text>
</comment>